<proteinExistence type="inferred from homology"/>
<dbReference type="Pfam" id="PF01694">
    <property type="entry name" value="Rhomboid"/>
    <property type="match status" value="1"/>
</dbReference>
<dbReference type="PANTHER" id="PTHR43731:SF14">
    <property type="entry name" value="PRESENILIN-ASSOCIATED RHOMBOID-LIKE PROTEIN, MITOCHONDRIAL"/>
    <property type="match status" value="1"/>
</dbReference>
<evidence type="ECO:0000259" key="8">
    <source>
        <dbReference type="Pfam" id="PF01694"/>
    </source>
</evidence>
<evidence type="ECO:0000313" key="10">
    <source>
        <dbReference type="Proteomes" id="UP001244011"/>
    </source>
</evidence>
<evidence type="ECO:0000256" key="7">
    <source>
        <dbReference type="SAM" id="Phobius"/>
    </source>
</evidence>
<name>A0AAJ0BTW9_9PEZI</name>
<keyword evidence="3 7" id="KW-0812">Transmembrane</keyword>
<dbReference type="PANTHER" id="PTHR43731">
    <property type="entry name" value="RHOMBOID PROTEASE"/>
    <property type="match status" value="1"/>
</dbReference>
<gene>
    <name evidence="9" type="ORF">QBC33DRAFT_561814</name>
</gene>
<dbReference type="GeneID" id="85313348"/>
<feature type="transmembrane region" description="Helical" evidence="7">
    <location>
        <begin position="161"/>
        <end position="179"/>
    </location>
</feature>
<accession>A0AAJ0BTW9</accession>
<keyword evidence="10" id="KW-1185">Reference proteome</keyword>
<evidence type="ECO:0000256" key="6">
    <source>
        <dbReference type="ARBA" id="ARBA00023136"/>
    </source>
</evidence>
<dbReference type="SUPFAM" id="SSF144091">
    <property type="entry name" value="Rhomboid-like"/>
    <property type="match status" value="1"/>
</dbReference>
<feature type="transmembrane region" description="Helical" evidence="7">
    <location>
        <begin position="288"/>
        <end position="308"/>
    </location>
</feature>
<dbReference type="InterPro" id="IPR050925">
    <property type="entry name" value="Rhomboid_protease_S54"/>
</dbReference>
<evidence type="ECO:0000256" key="1">
    <source>
        <dbReference type="ARBA" id="ARBA00004141"/>
    </source>
</evidence>
<dbReference type="AlphaFoldDB" id="A0AAJ0BTW9"/>
<dbReference type="InterPro" id="IPR022764">
    <property type="entry name" value="Peptidase_S54_rhomboid_dom"/>
</dbReference>
<feature type="transmembrane region" description="Helical" evidence="7">
    <location>
        <begin position="93"/>
        <end position="111"/>
    </location>
</feature>
<feature type="transmembrane region" description="Helical" evidence="7">
    <location>
        <begin position="248"/>
        <end position="268"/>
    </location>
</feature>
<reference evidence="9" key="1">
    <citation type="submission" date="2023-06" db="EMBL/GenBank/DDBJ databases">
        <title>Genome-scale phylogeny and comparative genomics of the fungal order Sordariales.</title>
        <authorList>
            <consortium name="Lawrence Berkeley National Laboratory"/>
            <person name="Hensen N."/>
            <person name="Bonometti L."/>
            <person name="Westerberg I."/>
            <person name="Brannstrom I.O."/>
            <person name="Guillou S."/>
            <person name="Cros-Aarteil S."/>
            <person name="Calhoun S."/>
            <person name="Haridas S."/>
            <person name="Kuo A."/>
            <person name="Mondo S."/>
            <person name="Pangilinan J."/>
            <person name="Riley R."/>
            <person name="Labutti K."/>
            <person name="Andreopoulos B."/>
            <person name="Lipzen A."/>
            <person name="Chen C."/>
            <person name="Yanf M."/>
            <person name="Daum C."/>
            <person name="Ng V."/>
            <person name="Clum A."/>
            <person name="Steindorff A."/>
            <person name="Ohm R."/>
            <person name="Martin F."/>
            <person name="Silar P."/>
            <person name="Natvig D."/>
            <person name="Lalanne C."/>
            <person name="Gautier V."/>
            <person name="Ament-Velasquez S.L."/>
            <person name="Kruys A."/>
            <person name="Hutchinson M.I."/>
            <person name="Powell A.J."/>
            <person name="Barry K."/>
            <person name="Miller A.N."/>
            <person name="Grigoriev I.V."/>
            <person name="Debuchy R."/>
            <person name="Gladieux P."/>
            <person name="Thoren M.H."/>
            <person name="Johannesson H."/>
        </authorList>
    </citation>
    <scope>NUCLEOTIDE SEQUENCE</scope>
    <source>
        <strain evidence="9">8032-3</strain>
    </source>
</reference>
<evidence type="ECO:0000256" key="4">
    <source>
        <dbReference type="ARBA" id="ARBA00022801"/>
    </source>
</evidence>
<dbReference type="InterPro" id="IPR035952">
    <property type="entry name" value="Rhomboid-like_sf"/>
</dbReference>
<evidence type="ECO:0000313" key="9">
    <source>
        <dbReference type="EMBL" id="KAK1764424.1"/>
    </source>
</evidence>
<comment type="caution">
    <text evidence="9">The sequence shown here is derived from an EMBL/GenBank/DDBJ whole genome shotgun (WGS) entry which is preliminary data.</text>
</comment>
<dbReference type="EMBL" id="MU839020">
    <property type="protein sequence ID" value="KAK1764424.1"/>
    <property type="molecule type" value="Genomic_DNA"/>
</dbReference>
<keyword evidence="4" id="KW-0378">Hydrolase</keyword>
<organism evidence="9 10">
    <name type="scientific">Phialemonium atrogriseum</name>
    <dbReference type="NCBI Taxonomy" id="1093897"/>
    <lineage>
        <taxon>Eukaryota</taxon>
        <taxon>Fungi</taxon>
        <taxon>Dikarya</taxon>
        <taxon>Ascomycota</taxon>
        <taxon>Pezizomycotina</taxon>
        <taxon>Sordariomycetes</taxon>
        <taxon>Sordariomycetidae</taxon>
        <taxon>Cephalothecales</taxon>
        <taxon>Cephalothecaceae</taxon>
        <taxon>Phialemonium</taxon>
    </lineage>
</organism>
<evidence type="ECO:0000256" key="5">
    <source>
        <dbReference type="ARBA" id="ARBA00022989"/>
    </source>
</evidence>
<dbReference type="Gene3D" id="1.20.1540.10">
    <property type="entry name" value="Rhomboid-like"/>
    <property type="match status" value="1"/>
</dbReference>
<dbReference type="GO" id="GO:0004252">
    <property type="term" value="F:serine-type endopeptidase activity"/>
    <property type="evidence" value="ECO:0007669"/>
    <property type="project" value="InterPro"/>
</dbReference>
<keyword evidence="5 7" id="KW-1133">Transmembrane helix</keyword>
<comment type="subcellular location">
    <subcellularLocation>
        <location evidence="1">Membrane</location>
        <topology evidence="1">Multi-pass membrane protein</topology>
    </subcellularLocation>
</comment>
<feature type="domain" description="Peptidase S54 rhomboid" evidence="8">
    <location>
        <begin position="146"/>
        <end position="310"/>
    </location>
</feature>
<protein>
    <recommendedName>
        <fullName evidence="8">Peptidase S54 rhomboid domain-containing protein</fullName>
    </recommendedName>
</protein>
<dbReference type="RefSeq" id="XP_060280637.1">
    <property type="nucleotide sequence ID" value="XM_060430161.1"/>
</dbReference>
<dbReference type="Proteomes" id="UP001244011">
    <property type="component" value="Unassembled WGS sequence"/>
</dbReference>
<dbReference type="GO" id="GO:0016020">
    <property type="term" value="C:membrane"/>
    <property type="evidence" value="ECO:0007669"/>
    <property type="project" value="UniProtKB-SubCell"/>
</dbReference>
<sequence>MDRKVCRHKSGSVGDVSERRRSSISGLLIDKYDWAKGAIPITLMIHGGAGRSLPRAGMRFFALGIARRPLVRGYNSAPPSPPGSRFPLLARRIFTWGTIGANIYVFLMWNTSKLSSRDDPDSPRQARLRRDLMENWTLSQKNLREGRYWTLLTSAFSHRDAGHLLLNMFAFTFVSGLGFSSGLGAARMVVLALGSAIASSASSMLDETTRTGAAGGGSSPGHAHLGASGMVEGLLVALTLMRPRVPVYVMFVPVAIPLWVAAGAFVTWDYYHLVRERQRGPTPGWMGSYVGYSAHLGGAAFGAAYYLLRLRYRFGGVLPPRRL</sequence>
<evidence type="ECO:0000256" key="3">
    <source>
        <dbReference type="ARBA" id="ARBA00022692"/>
    </source>
</evidence>
<comment type="similarity">
    <text evidence="2">Belongs to the peptidase S54 family.</text>
</comment>
<evidence type="ECO:0000256" key="2">
    <source>
        <dbReference type="ARBA" id="ARBA00009045"/>
    </source>
</evidence>
<keyword evidence="6 7" id="KW-0472">Membrane</keyword>